<protein>
    <submittedName>
        <fullName evidence="3">Uncharacterized protein</fullName>
    </submittedName>
</protein>
<dbReference type="PATRIC" id="fig|1139996.3.peg.1586"/>
<keyword evidence="2" id="KW-0472">Membrane</keyword>
<evidence type="ECO:0000256" key="2">
    <source>
        <dbReference type="SAM" id="Phobius"/>
    </source>
</evidence>
<dbReference type="AlphaFoldDB" id="S0NY64"/>
<reference evidence="3 4" key="1">
    <citation type="submission" date="2013-03" db="EMBL/GenBank/DDBJ databases">
        <title>The Genome Sequence of Enterococcus saccharolyticus ATCC_43076 (Illumina only assembly).</title>
        <authorList>
            <consortium name="The Broad Institute Genomics Platform"/>
            <consortium name="The Broad Institute Genome Sequencing Center for Infectious Disease"/>
            <person name="Earl A."/>
            <person name="Russ C."/>
            <person name="Gilmore M."/>
            <person name="Surin D."/>
            <person name="Walker B."/>
            <person name="Young S."/>
            <person name="Zeng Q."/>
            <person name="Gargeya S."/>
            <person name="Fitzgerald M."/>
            <person name="Haas B."/>
            <person name="Abouelleil A."/>
            <person name="Allen A.W."/>
            <person name="Alvarado L."/>
            <person name="Arachchi H.M."/>
            <person name="Berlin A.M."/>
            <person name="Chapman S.B."/>
            <person name="Gainer-Dewar J."/>
            <person name="Goldberg J."/>
            <person name="Griggs A."/>
            <person name="Gujja S."/>
            <person name="Hansen M."/>
            <person name="Howarth C."/>
            <person name="Imamovic A."/>
            <person name="Ireland A."/>
            <person name="Larimer J."/>
            <person name="McCowan C."/>
            <person name="Murphy C."/>
            <person name="Pearson M."/>
            <person name="Poon T.W."/>
            <person name="Priest M."/>
            <person name="Roberts A."/>
            <person name="Saif S."/>
            <person name="Shea T."/>
            <person name="Sisk P."/>
            <person name="Sykes S."/>
            <person name="Wortman J."/>
            <person name="Nusbaum C."/>
            <person name="Birren B."/>
        </authorList>
    </citation>
    <scope>NUCLEOTIDE SEQUENCE [LARGE SCALE GENOMIC DNA]</scope>
    <source>
        <strain evidence="3 4">ATCC 43076</strain>
    </source>
</reference>
<feature type="transmembrane region" description="Helical" evidence="2">
    <location>
        <begin position="6"/>
        <end position="25"/>
    </location>
</feature>
<name>S0NY64_9ENTE</name>
<keyword evidence="2" id="KW-0812">Transmembrane</keyword>
<proteinExistence type="predicted"/>
<evidence type="ECO:0000313" key="3">
    <source>
        <dbReference type="EMBL" id="EOT29077.1"/>
    </source>
</evidence>
<sequence>MFFFIFRILLIVLASVAVYSLIVELKRKKSEDRKKDHTDKKEYDDWNEF</sequence>
<dbReference type="EMBL" id="AHYT01000005">
    <property type="protein sequence ID" value="EOT29077.1"/>
    <property type="molecule type" value="Genomic_DNA"/>
</dbReference>
<comment type="caution">
    <text evidence="3">The sequence shown here is derived from an EMBL/GenBank/DDBJ whole genome shotgun (WGS) entry which is preliminary data.</text>
</comment>
<evidence type="ECO:0000256" key="1">
    <source>
        <dbReference type="SAM" id="MobiDB-lite"/>
    </source>
</evidence>
<dbReference type="Proteomes" id="UP000014136">
    <property type="component" value="Unassembled WGS sequence"/>
</dbReference>
<gene>
    <name evidence="3" type="ORF">OMQ_01599</name>
</gene>
<feature type="region of interest" description="Disordered" evidence="1">
    <location>
        <begin position="29"/>
        <end position="49"/>
    </location>
</feature>
<evidence type="ECO:0000313" key="4">
    <source>
        <dbReference type="Proteomes" id="UP000014136"/>
    </source>
</evidence>
<organism evidence="3 4">
    <name type="scientific">Enterococcus saccharolyticus subsp. saccharolyticus ATCC 43076</name>
    <dbReference type="NCBI Taxonomy" id="1139996"/>
    <lineage>
        <taxon>Bacteria</taxon>
        <taxon>Bacillati</taxon>
        <taxon>Bacillota</taxon>
        <taxon>Bacilli</taxon>
        <taxon>Lactobacillales</taxon>
        <taxon>Enterococcaceae</taxon>
        <taxon>Enterococcus</taxon>
    </lineage>
</organism>
<keyword evidence="2" id="KW-1133">Transmembrane helix</keyword>
<keyword evidence="4" id="KW-1185">Reference proteome</keyword>
<accession>S0NY64</accession>
<dbReference type="HOGENOM" id="CLU_3135430_0_0_9"/>